<dbReference type="InterPro" id="IPR031100">
    <property type="entry name" value="LOG_fam"/>
</dbReference>
<dbReference type="GO" id="GO:0016799">
    <property type="term" value="F:hydrolase activity, hydrolyzing N-glycosyl compounds"/>
    <property type="evidence" value="ECO:0007669"/>
    <property type="project" value="TreeGrafter"/>
</dbReference>
<gene>
    <name evidence="1" type="ORF">UFOPK3495_01605</name>
</gene>
<dbReference type="PANTHER" id="PTHR31223:SF70">
    <property type="entry name" value="LOG FAMILY PROTEIN YJL055W"/>
    <property type="match status" value="1"/>
</dbReference>
<dbReference type="GO" id="GO:0009691">
    <property type="term" value="P:cytokinin biosynthetic process"/>
    <property type="evidence" value="ECO:0007669"/>
    <property type="project" value="InterPro"/>
</dbReference>
<dbReference type="InterPro" id="IPR005269">
    <property type="entry name" value="LOG"/>
</dbReference>
<dbReference type="Gene3D" id="3.40.50.450">
    <property type="match status" value="1"/>
</dbReference>
<dbReference type="GO" id="GO:0005829">
    <property type="term" value="C:cytosol"/>
    <property type="evidence" value="ECO:0007669"/>
    <property type="project" value="TreeGrafter"/>
</dbReference>
<organism evidence="1">
    <name type="scientific">freshwater metagenome</name>
    <dbReference type="NCBI Taxonomy" id="449393"/>
    <lineage>
        <taxon>unclassified sequences</taxon>
        <taxon>metagenomes</taxon>
        <taxon>ecological metagenomes</taxon>
    </lineage>
</organism>
<dbReference type="EMBL" id="CAFBMC010000127">
    <property type="protein sequence ID" value="CAB4911359.1"/>
    <property type="molecule type" value="Genomic_DNA"/>
</dbReference>
<evidence type="ECO:0000313" key="1">
    <source>
        <dbReference type="EMBL" id="CAB4911359.1"/>
    </source>
</evidence>
<dbReference type="AlphaFoldDB" id="A0A6J7H6K9"/>
<accession>A0A6J7H6K9</accession>
<protein>
    <submittedName>
        <fullName evidence="1">Unannotated protein</fullName>
    </submittedName>
</protein>
<name>A0A6J7H6K9_9ZZZZ</name>
<dbReference type="SUPFAM" id="SSF102405">
    <property type="entry name" value="MCP/YpsA-like"/>
    <property type="match status" value="1"/>
</dbReference>
<dbReference type="Pfam" id="PF03641">
    <property type="entry name" value="Lysine_decarbox"/>
    <property type="match status" value="1"/>
</dbReference>
<dbReference type="PANTHER" id="PTHR31223">
    <property type="entry name" value="LOG FAMILY PROTEIN YJL055W"/>
    <property type="match status" value="1"/>
</dbReference>
<reference evidence="1" key="1">
    <citation type="submission" date="2020-05" db="EMBL/GenBank/DDBJ databases">
        <authorList>
            <person name="Chiriac C."/>
            <person name="Salcher M."/>
            <person name="Ghai R."/>
            <person name="Kavagutti S V."/>
        </authorList>
    </citation>
    <scope>NUCLEOTIDE SEQUENCE</scope>
</reference>
<sequence>MSFVCVYCASSPNIPERYIELAAQVGQGIAARGWGLVSGGGTQSMMGSVARAARAGGATTIGVIPQGLIDYEVADHNAAELIVTADMRERKGIMDDRSDAFLCLPGGIGTLEELMEVWTSRHLRMHEKPVVVLDPWGDFDFLRKQVEHWQAVGFVRDHALEQLVWVTTVDEAFAAINL</sequence>
<proteinExistence type="predicted"/>
<dbReference type="NCBIfam" id="TIGR00730">
    <property type="entry name" value="Rossman fold protein, TIGR00730 family"/>
    <property type="match status" value="1"/>
</dbReference>